<dbReference type="GeneID" id="64195939"/>
<protein>
    <submittedName>
        <fullName evidence="1">Uncharacterized protein</fullName>
    </submittedName>
</protein>
<organism evidence="1 2">
    <name type="scientific">Thomasclavelia ramosa</name>
    <dbReference type="NCBI Taxonomy" id="1547"/>
    <lineage>
        <taxon>Bacteria</taxon>
        <taxon>Bacillati</taxon>
        <taxon>Bacillota</taxon>
        <taxon>Erysipelotrichia</taxon>
        <taxon>Erysipelotrichales</taxon>
        <taxon>Coprobacillaceae</taxon>
        <taxon>Thomasclavelia</taxon>
    </lineage>
</organism>
<proteinExistence type="predicted"/>
<name>A0A9Q7MNZ7_9FIRM</name>
<comment type="caution">
    <text evidence="1">The sequence shown here is derived from an EMBL/GenBank/DDBJ whole genome shotgun (WGS) entry which is preliminary data.</text>
</comment>
<sequence>MRRKLFLIVLTTSLLLSSIISIYVIHNLQGNARVINYTGVVRGATQRLIKQELSNKPNDKLVKKNR</sequence>
<dbReference type="Proteomes" id="UP001211987">
    <property type="component" value="Unassembled WGS sequence"/>
</dbReference>
<accession>A0A9Q7MNZ7</accession>
<evidence type="ECO:0000313" key="2">
    <source>
        <dbReference type="Proteomes" id="UP001211987"/>
    </source>
</evidence>
<gene>
    <name evidence="1" type="ORF">PM738_09250</name>
</gene>
<evidence type="ECO:0000313" key="1">
    <source>
        <dbReference type="EMBL" id="MDB7083986.1"/>
    </source>
</evidence>
<reference evidence="1" key="1">
    <citation type="submission" date="2023-01" db="EMBL/GenBank/DDBJ databases">
        <title>Human gut microbiome strain richness.</title>
        <authorList>
            <person name="Chen-Liaw A."/>
        </authorList>
    </citation>
    <scope>NUCLEOTIDE SEQUENCE</scope>
    <source>
        <strain evidence="1">1001217st2_G6_1001217B_191108</strain>
    </source>
</reference>
<dbReference type="EMBL" id="JAQLKE010000012">
    <property type="protein sequence ID" value="MDB7083986.1"/>
    <property type="molecule type" value="Genomic_DNA"/>
</dbReference>
<dbReference type="RefSeq" id="WP_003538160.1">
    <property type="nucleotide sequence ID" value="NZ_AP031443.1"/>
</dbReference>
<dbReference type="AlphaFoldDB" id="A0A9Q7MNZ7"/>